<dbReference type="Pfam" id="PF05183">
    <property type="entry name" value="RdRP"/>
    <property type="match status" value="1"/>
</dbReference>
<name>A0A6A5SJX3_9PLEO</name>
<dbReference type="PANTHER" id="PTHR23079:SF55">
    <property type="entry name" value="RNA-DIRECTED RNA POLYMERASE"/>
    <property type="match status" value="1"/>
</dbReference>
<keyword evidence="1" id="KW-0548">Nucleotidyltransferase</keyword>
<feature type="compositionally biased region" description="Acidic residues" evidence="2">
    <location>
        <begin position="1367"/>
        <end position="1377"/>
    </location>
</feature>
<dbReference type="EC" id="2.7.7.48" evidence="1"/>
<comment type="catalytic activity">
    <reaction evidence="1">
        <text>RNA(n) + a ribonucleoside 5'-triphosphate = RNA(n+1) + diphosphate</text>
        <dbReference type="Rhea" id="RHEA:21248"/>
        <dbReference type="Rhea" id="RHEA-COMP:14527"/>
        <dbReference type="Rhea" id="RHEA-COMP:17342"/>
        <dbReference type="ChEBI" id="CHEBI:33019"/>
        <dbReference type="ChEBI" id="CHEBI:61557"/>
        <dbReference type="ChEBI" id="CHEBI:140395"/>
        <dbReference type="EC" id="2.7.7.48"/>
    </reaction>
</comment>
<dbReference type="GO" id="GO:0030422">
    <property type="term" value="P:siRNA processing"/>
    <property type="evidence" value="ECO:0007669"/>
    <property type="project" value="TreeGrafter"/>
</dbReference>
<feature type="compositionally biased region" description="Polar residues" evidence="2">
    <location>
        <begin position="123"/>
        <end position="156"/>
    </location>
</feature>
<evidence type="ECO:0000259" key="3">
    <source>
        <dbReference type="Pfam" id="PF05183"/>
    </source>
</evidence>
<evidence type="ECO:0000256" key="2">
    <source>
        <dbReference type="SAM" id="MobiDB-lite"/>
    </source>
</evidence>
<dbReference type="GO" id="GO:0003968">
    <property type="term" value="F:RNA-directed RNA polymerase activity"/>
    <property type="evidence" value="ECO:0007669"/>
    <property type="project" value="UniProtKB-KW"/>
</dbReference>
<dbReference type="EMBL" id="ML976072">
    <property type="protein sequence ID" value="KAF1939918.1"/>
    <property type="molecule type" value="Genomic_DNA"/>
</dbReference>
<keyword evidence="5" id="KW-1185">Reference proteome</keyword>
<evidence type="ECO:0000256" key="1">
    <source>
        <dbReference type="RuleBase" id="RU363098"/>
    </source>
</evidence>
<reference evidence="4" key="1">
    <citation type="journal article" date="2020" name="Stud. Mycol.">
        <title>101 Dothideomycetes genomes: a test case for predicting lifestyles and emergence of pathogens.</title>
        <authorList>
            <person name="Haridas S."/>
            <person name="Albert R."/>
            <person name="Binder M."/>
            <person name="Bloem J."/>
            <person name="Labutti K."/>
            <person name="Salamov A."/>
            <person name="Andreopoulos B."/>
            <person name="Baker S."/>
            <person name="Barry K."/>
            <person name="Bills G."/>
            <person name="Bluhm B."/>
            <person name="Cannon C."/>
            <person name="Castanera R."/>
            <person name="Culley D."/>
            <person name="Daum C."/>
            <person name="Ezra D."/>
            <person name="Gonzalez J."/>
            <person name="Henrissat B."/>
            <person name="Kuo A."/>
            <person name="Liang C."/>
            <person name="Lipzen A."/>
            <person name="Lutzoni F."/>
            <person name="Magnuson J."/>
            <person name="Mondo S."/>
            <person name="Nolan M."/>
            <person name="Ohm R."/>
            <person name="Pangilinan J."/>
            <person name="Park H.-J."/>
            <person name="Ramirez L."/>
            <person name="Alfaro M."/>
            <person name="Sun H."/>
            <person name="Tritt A."/>
            <person name="Yoshinaga Y."/>
            <person name="Zwiers L.-H."/>
            <person name="Turgeon B."/>
            <person name="Goodwin S."/>
            <person name="Spatafora J."/>
            <person name="Crous P."/>
            <person name="Grigoriev I."/>
        </authorList>
    </citation>
    <scope>NUCLEOTIDE SEQUENCE</scope>
    <source>
        <strain evidence="4">CBS 161.51</strain>
    </source>
</reference>
<organism evidence="4 5">
    <name type="scientific">Clathrospora elynae</name>
    <dbReference type="NCBI Taxonomy" id="706981"/>
    <lineage>
        <taxon>Eukaryota</taxon>
        <taxon>Fungi</taxon>
        <taxon>Dikarya</taxon>
        <taxon>Ascomycota</taxon>
        <taxon>Pezizomycotina</taxon>
        <taxon>Dothideomycetes</taxon>
        <taxon>Pleosporomycetidae</taxon>
        <taxon>Pleosporales</taxon>
        <taxon>Diademaceae</taxon>
        <taxon>Clathrospora</taxon>
    </lineage>
</organism>
<feature type="region of interest" description="Disordered" evidence="2">
    <location>
        <begin position="1"/>
        <end position="31"/>
    </location>
</feature>
<keyword evidence="1" id="KW-0808">Transferase</keyword>
<feature type="region of interest" description="Disordered" evidence="2">
    <location>
        <begin position="118"/>
        <end position="236"/>
    </location>
</feature>
<dbReference type="Proteomes" id="UP000800038">
    <property type="component" value="Unassembled WGS sequence"/>
</dbReference>
<evidence type="ECO:0000313" key="4">
    <source>
        <dbReference type="EMBL" id="KAF1939918.1"/>
    </source>
</evidence>
<proteinExistence type="inferred from homology"/>
<feature type="region of interest" description="Disordered" evidence="2">
    <location>
        <begin position="389"/>
        <end position="419"/>
    </location>
</feature>
<keyword evidence="1 4" id="KW-0696">RNA-directed RNA polymerase</keyword>
<feature type="compositionally biased region" description="Basic and acidic residues" evidence="2">
    <location>
        <begin position="409"/>
        <end position="419"/>
    </location>
</feature>
<accession>A0A6A5SJX3</accession>
<evidence type="ECO:0000313" key="5">
    <source>
        <dbReference type="Proteomes" id="UP000800038"/>
    </source>
</evidence>
<sequence>MRQTPRHVAGNGKQGGSTTAASVAPHTPPYKKKSGAELTELIRLLEAKWKLGLDIGDVPKSPAQRCPATTVDKVHSHMKFLFYSEKPALHASLATFETSAAVFVHEKRLELLEGLLKSKRSSAQTSLSRARTPVGPNNDSPKTLLSQSRTPQSTGPSRYDNRHDEPKSHAAALDPGSPTDEDTPQSPSLSSRSAQRRNQASSLVSLQPTTKKRPSDSSSNHSGKSPKLTKTSKGKQAVQSFDLSPILFKKPSLNMACSFQAASVMSSANTSFNTTAASSQETAATTNTSFTSLDGANDARDFNWTETRTSSTTMDSLDDSDLIYAVSHAGKGLFELDIQRELLLARSQEQNRESTSAYGPVDFDVLLDVSCELEAKTTSMAMSVTQDSTVPASTKSSFPPQKVSAADISPEKHSPSKVSHDVRNIPTQNFFVPTLPKELELIPYWILFICQRIASWSSISLEDVVRGMNVSTACSDPDTFWTFIEAHPQVSRIKQRDSSRLWQASKRQFDGYTFKGNVVLSLKQIGPVVNLQLLPIQADKSCRLQRMFGSDRFIYLSTPVFKSNSGRFNTEEMQQIRKQWLEWLLAEHSFLGRKWRVFHIEDIKKKKTSRRKDVIHDKRIVLFATEGCGINEPCSIGQMLDRFIPFATNEHQGYCKAFARIDLGLSRTVPTFCFEASQIIRVNDQLATQDQEDVRFNDAALHWDPFPQCTVMNDGCSMVSVGAAREIWQEYKKTTGATGPLPSVFQGRIAGAKGLWMVSGESNSKDPEHLKPWIQISDSQWKFNPPNDSLHHHRRFEMSNYSSMPSPSELHISFISILVDRGVPREVIANLMSASLDSERTKLLDLLPEPVKVYEWVHKNGTKTRTGIETLWQASLPVSLEEKLKFLLESGFSPVKFPYLAKILERFIQTKQLLQESKLRVPLAKSAFLFGIADPYRVLEPGEIQVQFSETFMDEITNEGYRDLKHDTKLLVARQPACRRSDIQKVRAVIHPQLSHLVDVVIFPSKGRYPLAGKLQGGDYDGDMFWLCWQSELVEPFKNAPAPVQSPDPAKYGIETKTEKLKDIMDTKNLNEVDNFLRKAFEFRNNPSLLGLVTIFAEKLAYSENRIFSETIEQAVDMHDLLVDAPKQGYIFTQAKFECYVGRLPKKPRQPVHKTAMEDCANTKEAGDVEKLRQKDYRYNPNNILDYLYFKVVRKHNIDTMTQVKIVLSKAMGLEDETLLYPKIRLKEKKQKVIDEELFALKARLDQVYLIWNTGWHRDHTAERFNALIDDCYQKYRDIQPENPGDPYIQHWVEPYLTPGMSYWDSIKASALYAKYSRRPEKANFVFKMAGRELARLKADSFPHTRAMVSEIRTNMKPKPIKAPIQYDEEDEEDDFENALKEPMLE</sequence>
<feature type="domain" description="RDRP core" evidence="3">
    <location>
        <begin position="532"/>
        <end position="1192"/>
    </location>
</feature>
<comment type="similarity">
    <text evidence="1">Belongs to the RdRP family.</text>
</comment>
<dbReference type="GO" id="GO:0003723">
    <property type="term" value="F:RNA binding"/>
    <property type="evidence" value="ECO:0007669"/>
    <property type="project" value="UniProtKB-KW"/>
</dbReference>
<dbReference type="OrthoDB" id="10055769at2759"/>
<feature type="compositionally biased region" description="Polar residues" evidence="2">
    <location>
        <begin position="216"/>
        <end position="231"/>
    </location>
</feature>
<feature type="region of interest" description="Disordered" evidence="2">
    <location>
        <begin position="1360"/>
        <end position="1386"/>
    </location>
</feature>
<dbReference type="GO" id="GO:0031380">
    <property type="term" value="C:nuclear RNA-directed RNA polymerase complex"/>
    <property type="evidence" value="ECO:0007669"/>
    <property type="project" value="TreeGrafter"/>
</dbReference>
<feature type="compositionally biased region" description="Polar residues" evidence="2">
    <location>
        <begin position="389"/>
        <end position="399"/>
    </location>
</feature>
<feature type="compositionally biased region" description="Basic and acidic residues" evidence="2">
    <location>
        <begin position="159"/>
        <end position="168"/>
    </location>
</feature>
<gene>
    <name evidence="4" type="ORF">EJ02DRAFT_424421</name>
</gene>
<dbReference type="InterPro" id="IPR007855">
    <property type="entry name" value="RDRP"/>
</dbReference>
<dbReference type="InterPro" id="IPR057596">
    <property type="entry name" value="RDRP_core"/>
</dbReference>
<protein>
    <recommendedName>
        <fullName evidence="1">RNA-dependent RNA polymerase</fullName>
        <ecNumber evidence="1">2.7.7.48</ecNumber>
    </recommendedName>
</protein>
<keyword evidence="1" id="KW-0694">RNA-binding</keyword>
<feature type="compositionally biased region" description="Low complexity" evidence="2">
    <location>
        <begin position="188"/>
        <end position="203"/>
    </location>
</feature>
<dbReference type="PANTHER" id="PTHR23079">
    <property type="entry name" value="RNA-DEPENDENT RNA POLYMERASE"/>
    <property type="match status" value="1"/>
</dbReference>